<dbReference type="Proteomes" id="UP000008909">
    <property type="component" value="Unassembled WGS sequence"/>
</dbReference>
<organism evidence="1 2">
    <name type="scientific">Clonorchis sinensis</name>
    <name type="common">Chinese liver fluke</name>
    <dbReference type="NCBI Taxonomy" id="79923"/>
    <lineage>
        <taxon>Eukaryota</taxon>
        <taxon>Metazoa</taxon>
        <taxon>Spiralia</taxon>
        <taxon>Lophotrochozoa</taxon>
        <taxon>Platyhelminthes</taxon>
        <taxon>Trematoda</taxon>
        <taxon>Digenea</taxon>
        <taxon>Opisthorchiida</taxon>
        <taxon>Opisthorchiata</taxon>
        <taxon>Opisthorchiidae</taxon>
        <taxon>Clonorchis</taxon>
    </lineage>
</organism>
<accession>G7Y5U6</accession>
<protein>
    <recommendedName>
        <fullName evidence="3">Apple domain-containing protein</fullName>
    </recommendedName>
</protein>
<gene>
    <name evidence="1" type="ORF">CLF_101478</name>
</gene>
<dbReference type="EMBL" id="DF142883">
    <property type="protein sequence ID" value="GAA48332.1"/>
    <property type="molecule type" value="Genomic_DNA"/>
</dbReference>
<evidence type="ECO:0008006" key="3">
    <source>
        <dbReference type="Google" id="ProtNLM"/>
    </source>
</evidence>
<dbReference type="AlphaFoldDB" id="G7Y5U6"/>
<evidence type="ECO:0000313" key="1">
    <source>
        <dbReference type="EMBL" id="GAA48332.1"/>
    </source>
</evidence>
<name>G7Y5U6_CLOSI</name>
<sequence length="345" mass="39204">MTYCLIVSRSEVSLKPEDFCAISSAHENPPVDMTVNGTRILRQAICQILDYASIQSKVVTSAHAKVVHFAQDKQIDQYVRSYTNRDIKRSVKMTVEHAEQRPPKRSHLTFQIKGVRSSTTPLIMRTKFRKPSTVQSHIRNRQPMSKQKELAKGNHCRYHCGIEWVTGTLCELMSLPPGKWAYLNGKTFFAYCQYGGSLPVQYGPQEYRSDFPVQLGNFIQFDAQFFGCYRVADEPSIIACTLKCTLNVACRSIYYNKGSQRCVSMMYADGLLPSVITSSPDGWKRLAKTSYAGIRCHCGSKYITQQSHLKIIRELNVEHGSFGPDYDCNLKVVRIPEAERRQSTN</sequence>
<dbReference type="SUPFAM" id="SSF57414">
    <property type="entry name" value="Hairpin loop containing domain-like"/>
    <property type="match status" value="1"/>
</dbReference>
<reference evidence="1" key="1">
    <citation type="journal article" date="2011" name="Genome Biol.">
        <title>The draft genome of the carcinogenic human liver fluke Clonorchis sinensis.</title>
        <authorList>
            <person name="Wang X."/>
            <person name="Chen W."/>
            <person name="Huang Y."/>
            <person name="Sun J."/>
            <person name="Men J."/>
            <person name="Liu H."/>
            <person name="Luo F."/>
            <person name="Guo L."/>
            <person name="Lv X."/>
            <person name="Deng C."/>
            <person name="Zhou C."/>
            <person name="Fan Y."/>
            <person name="Li X."/>
            <person name="Huang L."/>
            <person name="Hu Y."/>
            <person name="Liang C."/>
            <person name="Hu X."/>
            <person name="Xu J."/>
            <person name="Yu X."/>
        </authorList>
    </citation>
    <scope>NUCLEOTIDE SEQUENCE [LARGE SCALE GENOMIC DNA]</scope>
    <source>
        <strain evidence="1">Henan</strain>
    </source>
</reference>
<proteinExistence type="predicted"/>
<reference key="2">
    <citation type="submission" date="2011-10" db="EMBL/GenBank/DDBJ databases">
        <title>The genome and transcriptome sequence of Clonorchis sinensis provide insights into the carcinogenic liver fluke.</title>
        <authorList>
            <person name="Wang X."/>
            <person name="Huang Y."/>
            <person name="Chen W."/>
            <person name="Liu H."/>
            <person name="Guo L."/>
            <person name="Chen Y."/>
            <person name="Luo F."/>
            <person name="Zhou W."/>
            <person name="Sun J."/>
            <person name="Mao Q."/>
            <person name="Liang P."/>
            <person name="Zhou C."/>
            <person name="Tian Y."/>
            <person name="Men J."/>
            <person name="Lv X."/>
            <person name="Huang L."/>
            <person name="Zhou J."/>
            <person name="Hu Y."/>
            <person name="Li R."/>
            <person name="Zhang F."/>
            <person name="Lei H."/>
            <person name="Li X."/>
            <person name="Hu X."/>
            <person name="Liang C."/>
            <person name="Xu J."/>
            <person name="Wu Z."/>
            <person name="Yu X."/>
        </authorList>
    </citation>
    <scope>NUCLEOTIDE SEQUENCE</scope>
    <source>
        <strain>Henan</strain>
    </source>
</reference>
<evidence type="ECO:0000313" key="2">
    <source>
        <dbReference type="Proteomes" id="UP000008909"/>
    </source>
</evidence>
<keyword evidence="2" id="KW-1185">Reference proteome</keyword>